<accession>A0AA86MWW3</accession>
<dbReference type="PANTHER" id="PTHR48100:SF59">
    <property type="entry name" value="ADENOSYLCOBALAMIN_ALPHA-RIBAZOLE PHOSPHATASE"/>
    <property type="match status" value="1"/>
</dbReference>
<dbReference type="GO" id="GO:0005737">
    <property type="term" value="C:cytoplasm"/>
    <property type="evidence" value="ECO:0007669"/>
    <property type="project" value="TreeGrafter"/>
</dbReference>
<keyword evidence="4" id="KW-1185">Reference proteome</keyword>
<dbReference type="SMART" id="SM00855">
    <property type="entry name" value="PGAM"/>
    <property type="match status" value="1"/>
</dbReference>
<evidence type="ECO:0000313" key="3">
    <source>
        <dbReference type="EMBL" id="CAI4030384.1"/>
    </source>
</evidence>
<feature type="active site" description="Tele-phosphohistidine intermediate" evidence="1">
    <location>
        <position position="9"/>
    </location>
</feature>
<dbReference type="EMBL" id="OX365700">
    <property type="protein sequence ID" value="CAI4030384.1"/>
    <property type="molecule type" value="Genomic_DNA"/>
</dbReference>
<evidence type="ECO:0000256" key="2">
    <source>
        <dbReference type="PIRSR" id="PIRSR613078-2"/>
    </source>
</evidence>
<dbReference type="PANTHER" id="PTHR48100">
    <property type="entry name" value="BROAD-SPECIFICITY PHOSPHATASE YOR283W-RELATED"/>
    <property type="match status" value="1"/>
</dbReference>
<dbReference type="CDD" id="cd07067">
    <property type="entry name" value="HP_PGM_like"/>
    <property type="match status" value="1"/>
</dbReference>
<proteinExistence type="predicted"/>
<name>A0AA86MWW3_9BACT</name>
<dbReference type="Pfam" id="PF00300">
    <property type="entry name" value="His_Phos_1"/>
    <property type="match status" value="1"/>
</dbReference>
<evidence type="ECO:0000256" key="1">
    <source>
        <dbReference type="PIRSR" id="PIRSR613078-1"/>
    </source>
</evidence>
<reference evidence="3" key="1">
    <citation type="submission" date="2022-10" db="EMBL/GenBank/DDBJ databases">
        <authorList>
            <person name="Koch H."/>
        </authorList>
    </citation>
    <scope>NUCLEOTIDE SEQUENCE</scope>
    <source>
        <strain evidence="3">DNF</strain>
    </source>
</reference>
<protein>
    <submittedName>
        <fullName evidence="3">Phosphoglycerate mutase GpmB</fullName>
    </submittedName>
</protein>
<dbReference type="PROSITE" id="PS00175">
    <property type="entry name" value="PG_MUTASE"/>
    <property type="match status" value="1"/>
</dbReference>
<dbReference type="Proteomes" id="UP001179121">
    <property type="component" value="Chromosome"/>
</dbReference>
<dbReference type="SUPFAM" id="SSF53254">
    <property type="entry name" value="Phosphoglycerate mutase-like"/>
    <property type="match status" value="1"/>
</dbReference>
<feature type="binding site" evidence="2">
    <location>
        <position position="62"/>
    </location>
    <ligand>
        <name>substrate</name>
    </ligand>
</feature>
<dbReference type="InterPro" id="IPR013078">
    <property type="entry name" value="His_Pase_superF_clade-1"/>
</dbReference>
<evidence type="ECO:0000313" key="4">
    <source>
        <dbReference type="Proteomes" id="UP001179121"/>
    </source>
</evidence>
<dbReference type="AlphaFoldDB" id="A0AA86MWW3"/>
<dbReference type="PIRSF" id="PIRSF000709">
    <property type="entry name" value="6PFK_2-Ptase"/>
    <property type="match status" value="1"/>
</dbReference>
<sequence length="206" mass="23002">MTRLYLIRHGETDWNRSGRIMGTQPVPLNAKGRRQAAELAAVLAERHKIQPLSALYTSPLRRTVQTAEVLASSCSLPITVEERLREIGVGDWEGRYWRDLDQEPVRLHWYSRPHEARFPNGESLGDVQARALPAVAEALDRHPGGAIALVSHGDVLRAILAHYLGAGLEPTRRLRFDHASLTVLHLSEGTWVVSCVNYRPTPGDLL</sequence>
<dbReference type="Gene3D" id="3.40.50.1240">
    <property type="entry name" value="Phosphoglycerate mutase-like"/>
    <property type="match status" value="1"/>
</dbReference>
<feature type="binding site" evidence="2">
    <location>
        <begin position="8"/>
        <end position="15"/>
    </location>
    <ligand>
        <name>substrate</name>
    </ligand>
</feature>
<dbReference type="InterPro" id="IPR050275">
    <property type="entry name" value="PGM_Phosphatase"/>
</dbReference>
<organism evidence="3 4">
    <name type="scientific">Nitrospira tepida</name>
    <dbReference type="NCBI Taxonomy" id="2973512"/>
    <lineage>
        <taxon>Bacteria</taxon>
        <taxon>Pseudomonadati</taxon>
        <taxon>Nitrospirota</taxon>
        <taxon>Nitrospiria</taxon>
        <taxon>Nitrospirales</taxon>
        <taxon>Nitrospiraceae</taxon>
        <taxon>Nitrospira</taxon>
    </lineage>
</organism>
<gene>
    <name evidence="3" type="ORF">DNFV4_00812</name>
</gene>
<dbReference type="InterPro" id="IPR001345">
    <property type="entry name" value="PG/BPGM_mutase_AS"/>
</dbReference>
<dbReference type="InterPro" id="IPR029033">
    <property type="entry name" value="His_PPase_superfam"/>
</dbReference>
<dbReference type="GO" id="GO:0016791">
    <property type="term" value="F:phosphatase activity"/>
    <property type="evidence" value="ECO:0007669"/>
    <property type="project" value="TreeGrafter"/>
</dbReference>
<dbReference type="KEGG" id="nti:DNFV4_00812"/>
<feature type="active site" description="Proton donor/acceptor" evidence="1">
    <location>
        <position position="86"/>
    </location>
</feature>